<dbReference type="InterPro" id="IPR024717">
    <property type="entry name" value="NapC/NirT/NrfH"/>
</dbReference>
<comment type="similarity">
    <text evidence="2">Belongs to the NapC/NirT/NrfH family.</text>
</comment>
<evidence type="ECO:0000256" key="4">
    <source>
        <dbReference type="ARBA" id="ARBA00022475"/>
    </source>
</evidence>
<keyword evidence="5 12" id="KW-0349">Heme</keyword>
<reference evidence="16" key="1">
    <citation type="journal article" date="2019" name="Int. J. Syst. Evol. Microbiol.">
        <title>The Global Catalogue of Microorganisms (GCM) 10K type strain sequencing project: providing services to taxonomists for standard genome sequencing and annotation.</title>
        <authorList>
            <consortium name="The Broad Institute Genomics Platform"/>
            <consortium name="The Broad Institute Genome Sequencing Center for Infectious Disease"/>
            <person name="Wu L."/>
            <person name="Ma J."/>
        </authorList>
    </citation>
    <scope>NUCLEOTIDE SEQUENCE [LARGE SCALE GENOMIC DNA]</scope>
    <source>
        <strain evidence="16">KCTC 42443</strain>
    </source>
</reference>
<dbReference type="PIRSF" id="PIRSF000013">
    <property type="entry name" value="4_hem_cytochrm_NapC"/>
    <property type="match status" value="1"/>
</dbReference>
<accession>A0ABQ3INR6</accession>
<evidence type="ECO:0000256" key="3">
    <source>
        <dbReference type="ARBA" id="ARBA00022448"/>
    </source>
</evidence>
<keyword evidence="7 12" id="KW-0479">Metal-binding</keyword>
<comment type="subcellular location">
    <subcellularLocation>
        <location evidence="1">Cell membrane</location>
        <topology evidence="1">Single-pass membrane protein</topology>
    </subcellularLocation>
</comment>
<protein>
    <recommendedName>
        <fullName evidence="12">Cytochrome c-type protein</fullName>
    </recommendedName>
</protein>
<keyword evidence="3 12" id="KW-0813">Transport</keyword>
<name>A0ABQ3INR6_9RHOB</name>
<evidence type="ECO:0000256" key="2">
    <source>
        <dbReference type="ARBA" id="ARBA00007395"/>
    </source>
</evidence>
<dbReference type="PANTHER" id="PTHR30333">
    <property type="entry name" value="CYTOCHROME C-TYPE PROTEIN"/>
    <property type="match status" value="1"/>
</dbReference>
<evidence type="ECO:0000256" key="7">
    <source>
        <dbReference type="ARBA" id="ARBA00022723"/>
    </source>
</evidence>
<dbReference type="SUPFAM" id="SSF48695">
    <property type="entry name" value="Multiheme cytochromes"/>
    <property type="match status" value="1"/>
</dbReference>
<dbReference type="InterPro" id="IPR005126">
    <property type="entry name" value="NapC/NirT_cyt_c_N"/>
</dbReference>
<keyword evidence="4" id="KW-1003">Cell membrane</keyword>
<proteinExistence type="inferred from homology"/>
<evidence type="ECO:0000256" key="8">
    <source>
        <dbReference type="ARBA" id="ARBA00022982"/>
    </source>
</evidence>
<evidence type="ECO:0000256" key="10">
    <source>
        <dbReference type="ARBA" id="ARBA00023004"/>
    </source>
</evidence>
<gene>
    <name evidence="15" type="primary">napC</name>
    <name evidence="15" type="ORF">GCM10016455_07630</name>
</gene>
<dbReference type="Pfam" id="PF03264">
    <property type="entry name" value="Cytochrom_NNT"/>
    <property type="match status" value="1"/>
</dbReference>
<keyword evidence="10 12" id="KW-0408">Iron</keyword>
<keyword evidence="9 13" id="KW-1133">Transmembrane helix</keyword>
<keyword evidence="8 12" id="KW-0249">Electron transport</keyword>
<evidence type="ECO:0000256" key="13">
    <source>
        <dbReference type="SAM" id="Phobius"/>
    </source>
</evidence>
<dbReference type="Proteomes" id="UP000609802">
    <property type="component" value="Unassembled WGS sequence"/>
</dbReference>
<evidence type="ECO:0000259" key="14">
    <source>
        <dbReference type="Pfam" id="PF03264"/>
    </source>
</evidence>
<evidence type="ECO:0000256" key="1">
    <source>
        <dbReference type="ARBA" id="ARBA00004162"/>
    </source>
</evidence>
<evidence type="ECO:0000256" key="9">
    <source>
        <dbReference type="ARBA" id="ARBA00022989"/>
    </source>
</evidence>
<dbReference type="InterPro" id="IPR036280">
    <property type="entry name" value="Multihaem_cyt_sf"/>
</dbReference>
<evidence type="ECO:0000256" key="12">
    <source>
        <dbReference type="PIRNR" id="PIRNR000013"/>
    </source>
</evidence>
<dbReference type="EMBL" id="BNCH01000001">
    <property type="protein sequence ID" value="GHE89802.1"/>
    <property type="molecule type" value="Genomic_DNA"/>
</dbReference>
<evidence type="ECO:0000256" key="11">
    <source>
        <dbReference type="ARBA" id="ARBA00023136"/>
    </source>
</evidence>
<evidence type="ECO:0000256" key="6">
    <source>
        <dbReference type="ARBA" id="ARBA00022692"/>
    </source>
</evidence>
<keyword evidence="6 13" id="KW-0812">Transmembrane</keyword>
<feature type="transmembrane region" description="Helical" evidence="13">
    <location>
        <begin position="21"/>
        <end position="47"/>
    </location>
</feature>
<sequence>MSKENPGFIRRLWRKFWSPAGAVSLGVILVAGFFVGVVFWGGFHWALEMTNTEKFCISCHEMEDNVYAEYQGTVHQNNSSGVRATCPDCHVPKDWGPKIVRKIQASKELYGHFITRSIWTREKFEDHRLVMAKREWRRMKSTDSKECRNCHSFDFMDFTQQENRAADNHQIALDEGKTCIDCHQGVAHELPENWQAEYEEMSNQLAAEGNLTLPDGRVVADAKDELNGYLSGSTN</sequence>
<keyword evidence="16" id="KW-1185">Reference proteome</keyword>
<evidence type="ECO:0000313" key="16">
    <source>
        <dbReference type="Proteomes" id="UP000609802"/>
    </source>
</evidence>
<keyword evidence="11 13" id="KW-0472">Membrane</keyword>
<feature type="domain" description="NapC/NirT cytochrome c N-terminal" evidence="14">
    <location>
        <begin position="22"/>
        <end position="192"/>
    </location>
</feature>
<comment type="caution">
    <text evidence="15">The sequence shown here is derived from an EMBL/GenBank/DDBJ whole genome shotgun (WGS) entry which is preliminary data.</text>
</comment>
<dbReference type="InterPro" id="IPR051174">
    <property type="entry name" value="Cytochrome_c-type_ET"/>
</dbReference>
<dbReference type="PANTHER" id="PTHR30333:SF1">
    <property type="entry name" value="CYTOCHROME C-TYPE PROTEIN NAPC"/>
    <property type="match status" value="1"/>
</dbReference>
<comment type="PTM">
    <text evidence="12">Binds 4 heme groups per subunit.</text>
</comment>
<evidence type="ECO:0000313" key="15">
    <source>
        <dbReference type="EMBL" id="GHE89802.1"/>
    </source>
</evidence>
<organism evidence="15 16">
    <name type="scientific">Aliiroseovarius zhejiangensis</name>
    <dbReference type="NCBI Taxonomy" id="1632025"/>
    <lineage>
        <taxon>Bacteria</taxon>
        <taxon>Pseudomonadati</taxon>
        <taxon>Pseudomonadota</taxon>
        <taxon>Alphaproteobacteria</taxon>
        <taxon>Rhodobacterales</taxon>
        <taxon>Paracoccaceae</taxon>
        <taxon>Aliiroseovarius</taxon>
    </lineage>
</organism>
<evidence type="ECO:0000256" key="5">
    <source>
        <dbReference type="ARBA" id="ARBA00022617"/>
    </source>
</evidence>
<dbReference type="Gene3D" id="1.10.3820.10">
    <property type="entry name" value="Di-heme elbow motif domain"/>
    <property type="match status" value="1"/>
</dbReference>
<dbReference type="RefSeq" id="WP_191285118.1">
    <property type="nucleotide sequence ID" value="NZ_BNCH01000001.1"/>
</dbReference>
<dbReference type="InterPro" id="IPR038266">
    <property type="entry name" value="NapC/NirT_cytc_sf"/>
</dbReference>